<reference evidence="2 3" key="1">
    <citation type="submission" date="2018-01" db="EMBL/GenBank/DDBJ databases">
        <title>Draft genome sequence of Streptomyces sp. 13K301.</title>
        <authorList>
            <person name="Sahin N."/>
            <person name="Saygin H."/>
            <person name="Ay H."/>
        </authorList>
    </citation>
    <scope>NUCLEOTIDE SEQUENCE [LARGE SCALE GENOMIC DNA]</scope>
    <source>
        <strain evidence="2 3">13K301</strain>
    </source>
</reference>
<comment type="caution">
    <text evidence="2">The sequence shown here is derived from an EMBL/GenBank/DDBJ whole genome shotgun (WGS) entry which is preliminary data.</text>
</comment>
<dbReference type="Proteomes" id="UP000235943">
    <property type="component" value="Unassembled WGS sequence"/>
</dbReference>
<evidence type="ECO:0000313" key="2">
    <source>
        <dbReference type="EMBL" id="PNG20303.1"/>
    </source>
</evidence>
<proteinExistence type="inferred from homology"/>
<protein>
    <submittedName>
        <fullName evidence="2">Uncharacterized protein</fullName>
    </submittedName>
</protein>
<dbReference type="NCBIfam" id="TIGR01552">
    <property type="entry name" value="phd_fam"/>
    <property type="match status" value="1"/>
</dbReference>
<name>A0A2N8TMU2_9ACTN</name>
<keyword evidence="3" id="KW-1185">Reference proteome</keyword>
<dbReference type="EMBL" id="POUC01000152">
    <property type="protein sequence ID" value="PNG20303.1"/>
    <property type="molecule type" value="Genomic_DNA"/>
</dbReference>
<dbReference type="AlphaFoldDB" id="A0A2N8TMU2"/>
<dbReference type="OrthoDB" id="4735268at2"/>
<accession>A0A2N8TMU2</accession>
<dbReference type="InterPro" id="IPR036165">
    <property type="entry name" value="YefM-like_sf"/>
</dbReference>
<organism evidence="2 3">
    <name type="scientific">Streptomyces cahuitamycinicus</name>
    <dbReference type="NCBI Taxonomy" id="2070367"/>
    <lineage>
        <taxon>Bacteria</taxon>
        <taxon>Bacillati</taxon>
        <taxon>Actinomycetota</taxon>
        <taxon>Actinomycetes</taxon>
        <taxon>Kitasatosporales</taxon>
        <taxon>Streptomycetaceae</taxon>
        <taxon>Streptomyces</taxon>
    </lineage>
</organism>
<evidence type="ECO:0000256" key="1">
    <source>
        <dbReference type="ARBA" id="ARBA00009981"/>
    </source>
</evidence>
<sequence length="123" mass="13145">MDAMSRRSEMVLHLSQVESGDAQATVSFDHAEIVTMRELNQNLSQVIARVNETLRPALVTRHGVFQAAILPLAGATLQNLVLAHDNPDLVQALSDAQKATQGSDAISSDGLAAELGLDVSKRD</sequence>
<gene>
    <name evidence="2" type="ORF">C1J00_20990</name>
</gene>
<comment type="similarity">
    <text evidence="1">Belongs to the phD/YefM antitoxin family.</text>
</comment>
<evidence type="ECO:0000313" key="3">
    <source>
        <dbReference type="Proteomes" id="UP000235943"/>
    </source>
</evidence>
<dbReference type="SUPFAM" id="SSF143120">
    <property type="entry name" value="YefM-like"/>
    <property type="match status" value="1"/>
</dbReference>